<dbReference type="Proteomes" id="UP000250275">
    <property type="component" value="Unassembled WGS sequence"/>
</dbReference>
<keyword evidence="3 11" id="KW-0479">Metal-binding</keyword>
<dbReference type="InterPro" id="IPR058056">
    <property type="entry name" value="WH_TANC1/2"/>
</dbReference>
<feature type="compositionally biased region" description="Basic and acidic residues" evidence="12">
    <location>
        <begin position="17"/>
        <end position="34"/>
    </location>
</feature>
<dbReference type="GO" id="GO:0008270">
    <property type="term" value="F:zinc ion binding"/>
    <property type="evidence" value="ECO:0007669"/>
    <property type="project" value="UniProtKB-KW"/>
</dbReference>
<keyword evidence="5" id="KW-0862">Zinc</keyword>
<evidence type="ECO:0000256" key="12">
    <source>
        <dbReference type="SAM" id="MobiDB-lite"/>
    </source>
</evidence>
<evidence type="ECO:0000256" key="2">
    <source>
        <dbReference type="ARBA" id="ARBA00022737"/>
    </source>
</evidence>
<keyword evidence="7 10" id="KW-0040">ANK repeat</keyword>
<protein>
    <submittedName>
        <fullName evidence="14">Protein TANC2</fullName>
    </submittedName>
</protein>
<dbReference type="InterPro" id="IPR019734">
    <property type="entry name" value="TPR_rpt"/>
</dbReference>
<dbReference type="InterPro" id="IPR056884">
    <property type="entry name" value="NPHP3-like_N"/>
</dbReference>
<dbReference type="Pfam" id="PF25520">
    <property type="entry name" value="AAA_lid_TANC1"/>
    <property type="match status" value="1"/>
</dbReference>
<feature type="region of interest" description="Disordered" evidence="12">
    <location>
        <begin position="1"/>
        <end position="34"/>
    </location>
</feature>
<feature type="compositionally biased region" description="Polar residues" evidence="12">
    <location>
        <begin position="231"/>
        <end position="248"/>
    </location>
</feature>
<keyword evidence="6" id="KW-0770">Synapse</keyword>
<keyword evidence="3 11" id="KW-0863">Zinc-finger</keyword>
<comment type="subcellular location">
    <subcellularLocation>
        <location evidence="8">Postsynapse</location>
    </subcellularLocation>
</comment>
<feature type="region of interest" description="Disordered" evidence="12">
    <location>
        <begin position="270"/>
        <end position="290"/>
    </location>
</feature>
<keyword evidence="15" id="KW-1185">Reference proteome</keyword>
<dbReference type="InterPro" id="IPR011990">
    <property type="entry name" value="TPR-like_helical_dom_sf"/>
</dbReference>
<evidence type="ECO:0000256" key="1">
    <source>
        <dbReference type="ARBA" id="ARBA00022553"/>
    </source>
</evidence>
<name>A0A310S7I9_9HYME</name>
<reference evidence="14 15" key="1">
    <citation type="submission" date="2015-07" db="EMBL/GenBank/DDBJ databases">
        <title>The genome of Eufriesea mexicana.</title>
        <authorList>
            <person name="Pan H."/>
            <person name="Kapheim K."/>
        </authorList>
    </citation>
    <scope>NUCLEOTIDE SEQUENCE [LARGE SCALE GENOMIC DNA]</scope>
    <source>
        <strain evidence="14">0111107269</strain>
        <tissue evidence="14">Whole body</tissue>
    </source>
</reference>
<evidence type="ECO:0000256" key="3">
    <source>
        <dbReference type="ARBA" id="ARBA00022771"/>
    </source>
</evidence>
<dbReference type="Pfam" id="PF00023">
    <property type="entry name" value="Ank"/>
    <property type="match status" value="1"/>
</dbReference>
<dbReference type="Pfam" id="PF12796">
    <property type="entry name" value="Ank_2"/>
    <property type="match status" value="3"/>
</dbReference>
<feature type="region of interest" description="Disordered" evidence="12">
    <location>
        <begin position="527"/>
        <end position="573"/>
    </location>
</feature>
<dbReference type="SUPFAM" id="SSF57850">
    <property type="entry name" value="RING/U-box"/>
    <property type="match status" value="1"/>
</dbReference>
<keyword evidence="2" id="KW-0677">Repeat</keyword>
<dbReference type="SUPFAM" id="SSF48452">
    <property type="entry name" value="TPR-like"/>
    <property type="match status" value="1"/>
</dbReference>
<evidence type="ECO:0000256" key="5">
    <source>
        <dbReference type="ARBA" id="ARBA00022833"/>
    </source>
</evidence>
<dbReference type="Gene3D" id="3.40.50.300">
    <property type="entry name" value="P-loop containing nucleotide triphosphate hydrolases"/>
    <property type="match status" value="1"/>
</dbReference>
<feature type="compositionally biased region" description="Low complexity" evidence="12">
    <location>
        <begin position="527"/>
        <end position="541"/>
    </location>
</feature>
<dbReference type="PROSITE" id="PS50088">
    <property type="entry name" value="ANK_REPEAT"/>
    <property type="match status" value="5"/>
</dbReference>
<feature type="region of interest" description="Disordered" evidence="12">
    <location>
        <begin position="204"/>
        <end position="256"/>
    </location>
</feature>
<feature type="repeat" description="ANK" evidence="10">
    <location>
        <begin position="1466"/>
        <end position="1498"/>
    </location>
</feature>
<feature type="repeat" description="ANK" evidence="10">
    <location>
        <begin position="1321"/>
        <end position="1353"/>
    </location>
</feature>
<proteinExistence type="inferred from homology"/>
<feature type="domain" description="RING-type" evidence="13">
    <location>
        <begin position="101"/>
        <end position="138"/>
    </location>
</feature>
<dbReference type="SMART" id="SM00028">
    <property type="entry name" value="TPR"/>
    <property type="match status" value="3"/>
</dbReference>
<evidence type="ECO:0000313" key="14">
    <source>
        <dbReference type="EMBL" id="OAD52079.1"/>
    </source>
</evidence>
<dbReference type="PANTHER" id="PTHR24166">
    <property type="entry name" value="ROLLING PEBBLES, ISOFORM B"/>
    <property type="match status" value="1"/>
</dbReference>
<dbReference type="GO" id="GO:0098794">
    <property type="term" value="C:postsynapse"/>
    <property type="evidence" value="ECO:0007669"/>
    <property type="project" value="UniProtKB-SubCell"/>
</dbReference>
<dbReference type="PROSITE" id="PS50089">
    <property type="entry name" value="ZF_RING_2"/>
    <property type="match status" value="1"/>
</dbReference>
<comment type="similarity">
    <text evidence="9">Belongs to the TANC family.</text>
</comment>
<dbReference type="Pfam" id="PF24883">
    <property type="entry name" value="NPHP3_N"/>
    <property type="match status" value="1"/>
</dbReference>
<accession>A0A310S7I9</accession>
<dbReference type="EMBL" id="KQ777390">
    <property type="protein sequence ID" value="OAD52079.1"/>
    <property type="molecule type" value="Genomic_DNA"/>
</dbReference>
<dbReference type="Pfam" id="PF25521">
    <property type="entry name" value="WHD_TANC1"/>
    <property type="match status" value="1"/>
</dbReference>
<evidence type="ECO:0000256" key="8">
    <source>
        <dbReference type="ARBA" id="ARBA00034110"/>
    </source>
</evidence>
<evidence type="ECO:0000256" key="11">
    <source>
        <dbReference type="PROSITE-ProRule" id="PRU00175"/>
    </source>
</evidence>
<dbReference type="PANTHER" id="PTHR24166:SF55">
    <property type="entry name" value="ROLLING PEBBLES, ISOFORM B"/>
    <property type="match status" value="1"/>
</dbReference>
<keyword evidence="1" id="KW-0597">Phosphoprotein</keyword>
<feature type="region of interest" description="Disordered" evidence="12">
    <location>
        <begin position="411"/>
        <end position="432"/>
    </location>
</feature>
<feature type="compositionally biased region" description="Basic residues" evidence="12">
    <location>
        <begin position="562"/>
        <end position="572"/>
    </location>
</feature>
<dbReference type="PROSITE" id="PS50297">
    <property type="entry name" value="ANK_REP_REGION"/>
    <property type="match status" value="4"/>
</dbReference>
<dbReference type="SUPFAM" id="SSF48403">
    <property type="entry name" value="Ankyrin repeat"/>
    <property type="match status" value="1"/>
</dbReference>
<evidence type="ECO:0000256" key="4">
    <source>
        <dbReference type="ARBA" id="ARBA00022803"/>
    </source>
</evidence>
<dbReference type="InterPro" id="IPR001841">
    <property type="entry name" value="Znf_RING"/>
</dbReference>
<feature type="region of interest" description="Disordered" evidence="12">
    <location>
        <begin position="51"/>
        <end position="72"/>
    </location>
</feature>
<feature type="repeat" description="ANK" evidence="10">
    <location>
        <begin position="1400"/>
        <end position="1432"/>
    </location>
</feature>
<feature type="repeat" description="ANK" evidence="10">
    <location>
        <begin position="1141"/>
        <end position="1173"/>
    </location>
</feature>
<dbReference type="Gene3D" id="1.25.40.10">
    <property type="entry name" value="Tetratricopeptide repeat domain"/>
    <property type="match status" value="1"/>
</dbReference>
<dbReference type="InterPro" id="IPR027417">
    <property type="entry name" value="P-loop_NTPase"/>
</dbReference>
<evidence type="ECO:0000256" key="9">
    <source>
        <dbReference type="ARBA" id="ARBA00038259"/>
    </source>
</evidence>
<evidence type="ECO:0000256" key="10">
    <source>
        <dbReference type="PROSITE-ProRule" id="PRU00023"/>
    </source>
</evidence>
<feature type="repeat" description="ANK" evidence="10">
    <location>
        <begin position="1433"/>
        <end position="1465"/>
    </location>
</feature>
<dbReference type="PRINTS" id="PR01415">
    <property type="entry name" value="ANKYRIN"/>
</dbReference>
<dbReference type="Gene3D" id="1.25.40.20">
    <property type="entry name" value="Ankyrin repeat-containing domain"/>
    <property type="match status" value="3"/>
</dbReference>
<dbReference type="InterPro" id="IPR002110">
    <property type="entry name" value="Ankyrin_rpt"/>
</dbReference>
<dbReference type="OrthoDB" id="5958958at2759"/>
<keyword evidence="4" id="KW-0802">TPR repeat</keyword>
<sequence length="1717" mass="186426">MHASRQKHTCVGSSCRNENESGVNEKRCFPGRDLDSGQPVGDGVPIYEDVAWPRSKRAQRRTETATGRPGQVAPGADVVLLHLAQIRALVESTGMLGGSTCPSCEMPFDKGKKRRLIDSCGHERCYSCLFRSEACPLCLRADFNDDDGLEGPFREGFTGSSGPMSILAPTDGWIDESSTVNSLCGSPRPRTKVTTRANLPSRVMHQRETDDSVSCIGTTKGLKNKPPVLPESSSSQGRQKLQMMTQSCPTPPNQRKRFFLNPKVLRSSFVPQRSSRRGASSPEPVANDNPSALSAWMASSWEGKSRWPGVVLGKIKSLWSNSQGTANDGLNQLIDSRNKVTGRENTLANRVCILVCLESILCTGCSNDTLVPLPNDEGGCVKPLSSKTRKSSQSDLHMRLGLLLGTNHTRASSSVDTTDLPGASNRSSAGACQSRIPIQGHDSSAASFSSLTSFETQTLASTNTSPVSTLTGTSSEAEAAAALRCPIKPKAKIKGKCKSRDCDSAGSLASISTSVSASTSMSMSMSVSVSGLSNGSSSPLTPRRHSVNASQPGQSDELGQFKNRRSCARRSARAGNVKGAVDTKLRFIQHHATQLTLKPLFFEVPLLEADPLFTGRQWLLQELESVVNGSSPGVLISGSPGTGKTALVLQLVEHSCFGRRREQPLASELGEEIGEKEKTSCTTALHASIRYTNEKVRELASHVVAYHFCQADNNSTCLVPDLIHSLAAQLCQAPQLISYREYLLSEPHIQGSLSQRECTVDPDLALSRGIIEPLSTLKKTNRLPDTNMVILIDAVCEAEYHRPDRGDTIASFLTRHAPNFPSWLKIVCTVRTQLLECGKQLPYTRVSLDRAPNDSTASNVTRDLSDYIGYRLAQSPAIQTNVTASVNGKTESSCSANQTRFASHLLALARGSFLFAKLTLDLIESGHLVAKSASYKVLPVSLAQIFQLHFNLRFPTATSFDRVQPLLGVCLAALYPLTLPEIFYSVNSLNTDHFVSWEDFLQRFKMLSGFLVKRLDNTYMFFHPSFREWLMRRDEGESTKFLCDLRLGHAAIAYRLSRLQAPLDGDKALELGHHILKAHVYRGVAPCWPSRDLQAIWLASSTECVSSALCTLRNIYSPNVKVSRLLLLAGASPNHITEYLGNAPALCMYAHEGSVEMVSLLLEFGADVELTNSQGCTALSLAAARGHCDVVRRNVAKETSESTNPLRLYHPVYPYGTYLETVKLQFRLAAAGASLGHTDMAGQCPLVHAARHGRLSVVGYLLACDWVVPANESEAEGSQDIGREEAAQQAVVAAAAQGHESIVEYLLDMAEVVVDRPDTLIGETALTIAAANGSTATVSALLARGASPTAVNAKGLSPLMLAAREGHWGTAERLLQGTLSSSTDTILDDAASLLDQRDPAGRTALMLAASEGHTNLIELFLDKGSVLESRDKEGLTALCWACVRGRLAAVQNLIDHGADVNTNDNTGRTPLDLAAFQGNPKLVQLLLEKGAAVEHVDLHGMRPLDRAIGCRNIPVVQCFLRRGAKLGPATWAMAAGKPDVLLILLNKLLEDGNVLYRKNRLKEASHRYAYALRKFPASPEEDCQGQEQGHMMLQLQTFAQLRLNFLLNLSRCKRKMNECAEAIELADEALKVRPVSYEAFYARAKARVDSDLLEDALSDVQEALQIAPPQNRQDRRVLVALREEIVSRLDGVGTSKGSTDSACRSRLRASVDTLTEL</sequence>
<evidence type="ECO:0000313" key="15">
    <source>
        <dbReference type="Proteomes" id="UP000250275"/>
    </source>
</evidence>
<evidence type="ECO:0000259" key="13">
    <source>
        <dbReference type="PROSITE" id="PS50089"/>
    </source>
</evidence>
<dbReference type="InterPro" id="IPR036770">
    <property type="entry name" value="Ankyrin_rpt-contain_sf"/>
</dbReference>
<organism evidence="14 15">
    <name type="scientific">Eufriesea mexicana</name>
    <dbReference type="NCBI Taxonomy" id="516756"/>
    <lineage>
        <taxon>Eukaryota</taxon>
        <taxon>Metazoa</taxon>
        <taxon>Ecdysozoa</taxon>
        <taxon>Arthropoda</taxon>
        <taxon>Hexapoda</taxon>
        <taxon>Insecta</taxon>
        <taxon>Pterygota</taxon>
        <taxon>Neoptera</taxon>
        <taxon>Endopterygota</taxon>
        <taxon>Hymenoptera</taxon>
        <taxon>Apocrita</taxon>
        <taxon>Aculeata</taxon>
        <taxon>Apoidea</taxon>
        <taxon>Anthophila</taxon>
        <taxon>Apidae</taxon>
        <taxon>Eufriesea</taxon>
    </lineage>
</organism>
<dbReference type="SMART" id="SM00248">
    <property type="entry name" value="ANK"/>
    <property type="match status" value="10"/>
</dbReference>
<gene>
    <name evidence="14" type="ORF">WN48_03034</name>
</gene>
<evidence type="ECO:0000256" key="6">
    <source>
        <dbReference type="ARBA" id="ARBA00023018"/>
    </source>
</evidence>
<dbReference type="InterPro" id="IPR058018">
    <property type="entry name" value="AAA_lid_TANC1/2"/>
</dbReference>
<dbReference type="InterPro" id="IPR050889">
    <property type="entry name" value="Dendritic_Spine_Reg/Scaffold"/>
</dbReference>
<evidence type="ECO:0000256" key="7">
    <source>
        <dbReference type="ARBA" id="ARBA00023043"/>
    </source>
</evidence>